<feature type="region of interest" description="Disordered" evidence="10">
    <location>
        <begin position="33"/>
        <end position="53"/>
    </location>
</feature>
<dbReference type="GO" id="GO:0005743">
    <property type="term" value="C:mitochondrial inner membrane"/>
    <property type="evidence" value="ECO:0007669"/>
    <property type="project" value="UniProtKB-SubCell"/>
</dbReference>
<dbReference type="AlphaFoldDB" id="W7TF31"/>
<dbReference type="EMBL" id="AZIL01002277">
    <property type="protein sequence ID" value="EWM22133.1"/>
    <property type="molecule type" value="Genomic_DNA"/>
</dbReference>
<feature type="region of interest" description="Disordered" evidence="10">
    <location>
        <begin position="230"/>
        <end position="249"/>
    </location>
</feature>
<evidence type="ECO:0000256" key="3">
    <source>
        <dbReference type="ARBA" id="ARBA00022660"/>
    </source>
</evidence>
<dbReference type="InterPro" id="IPR006885">
    <property type="entry name" value="NADH_UbQ_FeS_4_mit-like"/>
</dbReference>
<evidence type="ECO:0000256" key="2">
    <source>
        <dbReference type="ARBA" id="ARBA00022448"/>
    </source>
</evidence>
<dbReference type="PANTHER" id="PTHR12219:SF8">
    <property type="entry name" value="NADH DEHYDROGENASE [UBIQUINONE] IRON-SULFUR PROTEIN 4, MITOCHONDRIAL"/>
    <property type="match status" value="1"/>
</dbReference>
<keyword evidence="7 9" id="KW-0496">Mitochondrion</keyword>
<dbReference type="OrthoDB" id="3089at2759"/>
<comment type="subcellular location">
    <subcellularLocation>
        <location evidence="9">Mitochondrion inner membrane</location>
        <topology evidence="9">Peripheral membrane protein</topology>
        <orientation evidence="9">Matrix side</orientation>
    </subcellularLocation>
</comment>
<evidence type="ECO:0000256" key="7">
    <source>
        <dbReference type="ARBA" id="ARBA00023128"/>
    </source>
</evidence>
<evidence type="ECO:0000256" key="6">
    <source>
        <dbReference type="ARBA" id="ARBA00022982"/>
    </source>
</evidence>
<keyword evidence="6 9" id="KW-0249">Electron transport</keyword>
<dbReference type="PANTHER" id="PTHR12219">
    <property type="entry name" value="NADH-UBIQUINONE OXIDOREDUCTASE"/>
    <property type="match status" value="1"/>
</dbReference>
<evidence type="ECO:0000256" key="9">
    <source>
        <dbReference type="RuleBase" id="RU367010"/>
    </source>
</evidence>
<evidence type="ECO:0000256" key="10">
    <source>
        <dbReference type="SAM" id="MobiDB-lite"/>
    </source>
</evidence>
<evidence type="ECO:0000313" key="11">
    <source>
        <dbReference type="EMBL" id="EWM22133.1"/>
    </source>
</evidence>
<evidence type="ECO:0000256" key="1">
    <source>
        <dbReference type="ARBA" id="ARBA00005882"/>
    </source>
</evidence>
<dbReference type="Pfam" id="PF04800">
    <property type="entry name" value="NDUS4"/>
    <property type="match status" value="1"/>
</dbReference>
<accession>W7TF31</accession>
<reference evidence="11 12" key="1">
    <citation type="journal article" date="2014" name="Mol. Plant">
        <title>Chromosome Scale Genome Assembly and Transcriptome Profiling of Nannochloropsis gaditana in Nitrogen Depletion.</title>
        <authorList>
            <person name="Corteggiani Carpinelli E."/>
            <person name="Telatin A."/>
            <person name="Vitulo N."/>
            <person name="Forcato C."/>
            <person name="D'Angelo M."/>
            <person name="Schiavon R."/>
            <person name="Vezzi A."/>
            <person name="Giacometti G.M."/>
            <person name="Morosinotto T."/>
            <person name="Valle G."/>
        </authorList>
    </citation>
    <scope>NUCLEOTIDE SEQUENCE [LARGE SCALE GENOMIC DNA]</scope>
    <source>
        <strain evidence="11 12">B-31</strain>
    </source>
</reference>
<comment type="caution">
    <text evidence="11">The sequence shown here is derived from an EMBL/GenBank/DDBJ whole genome shotgun (WGS) entry which is preliminary data.</text>
</comment>
<gene>
    <name evidence="11" type="primary">NDA</name>
    <name evidence="11" type="ORF">Naga_100060g15</name>
</gene>
<feature type="compositionally biased region" description="Pro residues" evidence="10">
    <location>
        <begin position="35"/>
        <end position="44"/>
    </location>
</feature>
<proteinExistence type="inferred from homology"/>
<keyword evidence="2 9" id="KW-0813">Transport</keyword>
<comment type="function">
    <text evidence="9">Accessory subunit of the mitochondrial membrane respiratory chain NADH dehydrogenase (Complex I), that is believed not to be involved in catalysis. Complex I functions in the transfer of electrons from NADH to the respiratory chain. The immediate electron acceptor for the enzyme is believed to be ubiquinone.</text>
</comment>
<evidence type="ECO:0000256" key="8">
    <source>
        <dbReference type="ARBA" id="ARBA00023136"/>
    </source>
</evidence>
<organism evidence="11 12">
    <name type="scientific">Nannochloropsis gaditana</name>
    <dbReference type="NCBI Taxonomy" id="72520"/>
    <lineage>
        <taxon>Eukaryota</taxon>
        <taxon>Sar</taxon>
        <taxon>Stramenopiles</taxon>
        <taxon>Ochrophyta</taxon>
        <taxon>Eustigmatophyceae</taxon>
        <taxon>Eustigmatales</taxon>
        <taxon>Monodopsidaceae</taxon>
        <taxon>Nannochloropsis</taxon>
    </lineage>
</organism>
<keyword evidence="3 9" id="KW-0679">Respiratory chain</keyword>
<dbReference type="InterPro" id="IPR038532">
    <property type="entry name" value="NDUFS4-like_sf"/>
</dbReference>
<protein>
    <recommendedName>
        <fullName evidence="9">NADH dehydrogenase [ubiquinone] iron-sulfur protein 4, mitochondrial</fullName>
    </recommendedName>
</protein>
<dbReference type="Proteomes" id="UP000019335">
    <property type="component" value="Unassembled WGS sequence"/>
</dbReference>
<name>W7TF31_9STRA</name>
<keyword evidence="4 9" id="KW-0999">Mitochondrion inner membrane</keyword>
<dbReference type="GO" id="GO:0022900">
    <property type="term" value="P:electron transport chain"/>
    <property type="evidence" value="ECO:0007669"/>
    <property type="project" value="InterPro"/>
</dbReference>
<evidence type="ECO:0000256" key="5">
    <source>
        <dbReference type="ARBA" id="ARBA00022946"/>
    </source>
</evidence>
<evidence type="ECO:0000313" key="12">
    <source>
        <dbReference type="Proteomes" id="UP000019335"/>
    </source>
</evidence>
<keyword evidence="8 9" id="KW-0472">Membrane</keyword>
<evidence type="ECO:0000256" key="4">
    <source>
        <dbReference type="ARBA" id="ARBA00022792"/>
    </source>
</evidence>
<keyword evidence="5 9" id="KW-0809">Transit peptide</keyword>
<sequence>MQSSLMACGRLGTSRLQVTAPATHHLWYRCLSAPPQKPPPPPSPEELEKMVSASESHVKEIRAGTMKKVQPYLVADVPDLPTYLPQKEEEMAVLNEQPANQRARKVTIRQKAQTAMQSAANKSYPWYISWGSQERWSNPLMGWTSTADPLSNQQLAFDTAEEAARFAKRQGWAVSIEPAISREQVLGTKKYAFNFLAEDVENKLKREGTKTKQFTNPGYTASNWFQPLKYHGDGECEQHGPPREGAKKK</sequence>
<comment type="similarity">
    <text evidence="1 9">Belongs to the complex I NDUFS4 subunit family.</text>
</comment>
<dbReference type="Gene3D" id="3.30.160.190">
    <property type="entry name" value="atu1810 like domain"/>
    <property type="match status" value="1"/>
</dbReference>
<keyword evidence="12" id="KW-1185">Reference proteome</keyword>